<feature type="transmembrane region" description="Helical" evidence="1">
    <location>
        <begin position="79"/>
        <end position="97"/>
    </location>
</feature>
<sequence>MATNNANLITNLCTTKFAILKWLQMLCYIIIVFFLIDGHRQWGYTIIFICAIIFGILCLATLLLNYFVLQSRNCSNDTLSKILLCLIVFGILAVDYAKMNSGNYNFHKYLPPPNIGKFVTLNNIIVIFN</sequence>
<accession>A0A1I8BQY5</accession>
<organism evidence="2 3">
    <name type="scientific">Meloidogyne hapla</name>
    <name type="common">Root-knot nematode worm</name>
    <dbReference type="NCBI Taxonomy" id="6305"/>
    <lineage>
        <taxon>Eukaryota</taxon>
        <taxon>Metazoa</taxon>
        <taxon>Ecdysozoa</taxon>
        <taxon>Nematoda</taxon>
        <taxon>Chromadorea</taxon>
        <taxon>Rhabditida</taxon>
        <taxon>Tylenchina</taxon>
        <taxon>Tylenchomorpha</taxon>
        <taxon>Tylenchoidea</taxon>
        <taxon>Meloidogynidae</taxon>
        <taxon>Meloidogyninae</taxon>
        <taxon>Meloidogyne</taxon>
    </lineage>
</organism>
<keyword evidence="1" id="KW-1133">Transmembrane helix</keyword>
<evidence type="ECO:0000313" key="2">
    <source>
        <dbReference type="Proteomes" id="UP000095281"/>
    </source>
</evidence>
<keyword evidence="1" id="KW-0472">Membrane</keyword>
<feature type="transmembrane region" description="Helical" evidence="1">
    <location>
        <begin position="42"/>
        <end position="67"/>
    </location>
</feature>
<protein>
    <submittedName>
        <fullName evidence="3">Uncharacterized protein</fullName>
    </submittedName>
</protein>
<evidence type="ECO:0000313" key="3">
    <source>
        <dbReference type="WBParaSite" id="MhA1_Contig484.frz3.fgene5"/>
    </source>
</evidence>
<dbReference type="Proteomes" id="UP000095281">
    <property type="component" value="Unplaced"/>
</dbReference>
<reference evidence="3" key="1">
    <citation type="submission" date="2016-11" db="UniProtKB">
        <authorList>
            <consortium name="WormBaseParasite"/>
        </authorList>
    </citation>
    <scope>IDENTIFICATION</scope>
</reference>
<evidence type="ECO:0000256" key="1">
    <source>
        <dbReference type="SAM" id="Phobius"/>
    </source>
</evidence>
<keyword evidence="2" id="KW-1185">Reference proteome</keyword>
<feature type="transmembrane region" description="Helical" evidence="1">
    <location>
        <begin position="18"/>
        <end position="36"/>
    </location>
</feature>
<dbReference type="AlphaFoldDB" id="A0A1I8BQY5"/>
<name>A0A1I8BQY5_MELHA</name>
<keyword evidence="1" id="KW-0812">Transmembrane</keyword>
<dbReference type="WBParaSite" id="MhA1_Contig484.frz3.fgene5">
    <property type="protein sequence ID" value="MhA1_Contig484.frz3.fgene5"/>
    <property type="gene ID" value="MhA1_Contig484.frz3.fgene5"/>
</dbReference>
<proteinExistence type="predicted"/>